<comment type="caution">
    <text evidence="1">The sequence shown here is derived from an EMBL/GenBank/DDBJ whole genome shotgun (WGS) entry which is preliminary data.</text>
</comment>
<dbReference type="RefSeq" id="WP_345210201.1">
    <property type="nucleotide sequence ID" value="NZ_BAABFT010000003.1"/>
</dbReference>
<evidence type="ECO:0000313" key="1">
    <source>
        <dbReference type="EMBL" id="GAA4316150.1"/>
    </source>
</evidence>
<proteinExistence type="predicted"/>
<dbReference type="EMBL" id="BAABFT010000003">
    <property type="protein sequence ID" value="GAA4316150.1"/>
    <property type="molecule type" value="Genomic_DNA"/>
</dbReference>
<reference evidence="2" key="1">
    <citation type="journal article" date="2019" name="Int. J. Syst. Evol. Microbiol.">
        <title>The Global Catalogue of Microorganisms (GCM) 10K type strain sequencing project: providing services to taxonomists for standard genome sequencing and annotation.</title>
        <authorList>
            <consortium name="The Broad Institute Genomics Platform"/>
            <consortium name="The Broad Institute Genome Sequencing Center for Infectious Disease"/>
            <person name="Wu L."/>
            <person name="Ma J."/>
        </authorList>
    </citation>
    <scope>NUCLEOTIDE SEQUENCE [LARGE SCALE GENOMIC DNA]</scope>
    <source>
        <strain evidence="2">JCM 17705</strain>
    </source>
</reference>
<name>A0ABP8G2T7_9SPHI</name>
<dbReference type="Proteomes" id="UP001500582">
    <property type="component" value="Unassembled WGS sequence"/>
</dbReference>
<protein>
    <recommendedName>
        <fullName evidence="3">Phosphoribosylpyrophosphate synthetase</fullName>
    </recommendedName>
</protein>
<sequence>MKNYDTVSEAVNDLVERGYTANFNVDAQNDFLNCPEQQVSLSPEDFEIDETHRFEGETDPGDEMVVYAVSSPNYGIKGVVVNAFGTYSDSGASKLVQRLKEHLD</sequence>
<evidence type="ECO:0008006" key="3">
    <source>
        <dbReference type="Google" id="ProtNLM"/>
    </source>
</evidence>
<evidence type="ECO:0000313" key="2">
    <source>
        <dbReference type="Proteomes" id="UP001500582"/>
    </source>
</evidence>
<gene>
    <name evidence="1" type="ORF">GCM10023149_12950</name>
</gene>
<keyword evidence="2" id="KW-1185">Reference proteome</keyword>
<organism evidence="1 2">
    <name type="scientific">Mucilaginibacter gynuensis</name>
    <dbReference type="NCBI Taxonomy" id="1302236"/>
    <lineage>
        <taxon>Bacteria</taxon>
        <taxon>Pseudomonadati</taxon>
        <taxon>Bacteroidota</taxon>
        <taxon>Sphingobacteriia</taxon>
        <taxon>Sphingobacteriales</taxon>
        <taxon>Sphingobacteriaceae</taxon>
        <taxon>Mucilaginibacter</taxon>
    </lineage>
</organism>
<accession>A0ABP8G2T7</accession>